<evidence type="ECO:0000256" key="1">
    <source>
        <dbReference type="SAM" id="Phobius"/>
    </source>
</evidence>
<feature type="domain" description="Signal transduction histidine kinase internal region" evidence="2">
    <location>
        <begin position="303"/>
        <end position="380"/>
    </location>
</feature>
<reference evidence="4" key="1">
    <citation type="journal article" date="2020" name="Int. J. Syst. Evol. Microbiol.">
        <title>Alteromonas alba sp. nov., a marine bacterium isolated from the seawater of the West Pacific Ocean.</title>
        <authorList>
            <person name="Sun C."/>
            <person name="Wu Y.-H."/>
            <person name="Xamxidin M."/>
            <person name="Cheng H."/>
            <person name="Xu X.-W."/>
        </authorList>
    </citation>
    <scope>NUCLEOTIDE SEQUENCE [LARGE SCALE GENOMIC DNA]</scope>
    <source>
        <strain evidence="4">190</strain>
    </source>
</reference>
<keyword evidence="3" id="KW-0418">Kinase</keyword>
<feature type="transmembrane region" description="Helical" evidence="1">
    <location>
        <begin position="265"/>
        <end position="284"/>
    </location>
</feature>
<protein>
    <submittedName>
        <fullName evidence="3">Histidine kinase</fullName>
    </submittedName>
</protein>
<dbReference type="InterPro" id="IPR050640">
    <property type="entry name" value="Bact_2-comp_sensor_kinase"/>
</dbReference>
<keyword evidence="1" id="KW-1133">Transmembrane helix</keyword>
<comment type="caution">
    <text evidence="3">The sequence shown here is derived from an EMBL/GenBank/DDBJ whole genome shotgun (WGS) entry which is preliminary data.</text>
</comment>
<name>A0A2S9VFJ8_9ALTE</name>
<feature type="transmembrane region" description="Helical" evidence="1">
    <location>
        <begin position="39"/>
        <end position="59"/>
    </location>
</feature>
<dbReference type="AlphaFoldDB" id="A0A2S9VFJ8"/>
<feature type="transmembrane region" description="Helical" evidence="1">
    <location>
        <begin position="95"/>
        <end position="115"/>
    </location>
</feature>
<keyword evidence="3" id="KW-0808">Transferase</keyword>
<dbReference type="OrthoDB" id="2514702at2"/>
<feature type="transmembrane region" description="Helical" evidence="1">
    <location>
        <begin position="66"/>
        <end position="89"/>
    </location>
</feature>
<dbReference type="PANTHER" id="PTHR34220">
    <property type="entry name" value="SENSOR HISTIDINE KINASE YPDA"/>
    <property type="match status" value="1"/>
</dbReference>
<organism evidence="3 4">
    <name type="scientific">Alteromonas alba</name>
    <dbReference type="NCBI Taxonomy" id="2079529"/>
    <lineage>
        <taxon>Bacteria</taxon>
        <taxon>Pseudomonadati</taxon>
        <taxon>Pseudomonadota</taxon>
        <taxon>Gammaproteobacteria</taxon>
        <taxon>Alteromonadales</taxon>
        <taxon>Alteromonadaceae</taxon>
        <taxon>Alteromonas/Salinimonas group</taxon>
        <taxon>Alteromonas</taxon>
    </lineage>
</organism>
<gene>
    <name evidence="3" type="ORF">C6Y40_01750</name>
</gene>
<dbReference type="GO" id="GO:0000155">
    <property type="term" value="F:phosphorelay sensor kinase activity"/>
    <property type="evidence" value="ECO:0007669"/>
    <property type="project" value="InterPro"/>
</dbReference>
<keyword evidence="1" id="KW-0472">Membrane</keyword>
<dbReference type="RefSeq" id="WP_105933044.1">
    <property type="nucleotide sequence ID" value="NZ_PVNP01000013.1"/>
</dbReference>
<dbReference type="InterPro" id="IPR010559">
    <property type="entry name" value="Sig_transdc_His_kin_internal"/>
</dbReference>
<dbReference type="EMBL" id="PVNP01000013">
    <property type="protein sequence ID" value="PRO75237.1"/>
    <property type="molecule type" value="Genomic_DNA"/>
</dbReference>
<dbReference type="GO" id="GO:0016020">
    <property type="term" value="C:membrane"/>
    <property type="evidence" value="ECO:0007669"/>
    <property type="project" value="InterPro"/>
</dbReference>
<keyword evidence="4" id="KW-1185">Reference proteome</keyword>
<accession>A0A2S9VFJ8</accession>
<feature type="transmembrane region" description="Helical" evidence="1">
    <location>
        <begin position="215"/>
        <end position="245"/>
    </location>
</feature>
<evidence type="ECO:0000313" key="3">
    <source>
        <dbReference type="EMBL" id="PRO75237.1"/>
    </source>
</evidence>
<feature type="transmembrane region" description="Helical" evidence="1">
    <location>
        <begin position="186"/>
        <end position="203"/>
    </location>
</feature>
<evidence type="ECO:0000313" key="4">
    <source>
        <dbReference type="Proteomes" id="UP000238949"/>
    </source>
</evidence>
<feature type="transmembrane region" description="Helical" evidence="1">
    <location>
        <begin position="136"/>
        <end position="157"/>
    </location>
</feature>
<dbReference type="Pfam" id="PF06580">
    <property type="entry name" value="His_kinase"/>
    <property type="match status" value="1"/>
</dbReference>
<sequence>MVVNLRKNCLVLLPIFAALLLEAAIRFLSYQQPDATTYLAVHGQLLIEMLPFFVCHYLASTRPGRGALLIWLGGFIGYPLLSNILAHTIPAYGQWRLLEIQGVVFAMVASVLWFIHHFYGRVKQGPRSWIAHLLSLDFMVALSLFLWAFTMAGVFLYTDNPMVNQPLQMIIDFALITEKLPLFMHYFWQFSLMALVLFGVYWFNRYVLIRRLLAVHGLIPFLAGGLIFILLFSTPISALLLLMPLNNVTDFTLLPSENHNPFDPFNSQMTFWLLMFSTPIILAFERKSQDARVADIARRQTRTELQMLQQQVNPHFLFNTLNNLYALCLERSPQAPDMVEKLAGLLRYTVYQGQKEQVSLVDDVRYLQDYLALQSMRYTDDCHFQCTWPTQAERWQLSPLLLIIVLENAFKHGIEKASKPCELKLALTLDNNRLVFECKNPIGQSAQTPVNEDNSGLGLENLRRRLNLQYANCHELISEQRGNHWYTRLQMELAPC</sequence>
<dbReference type="Proteomes" id="UP000238949">
    <property type="component" value="Unassembled WGS sequence"/>
</dbReference>
<proteinExistence type="predicted"/>
<evidence type="ECO:0000259" key="2">
    <source>
        <dbReference type="Pfam" id="PF06580"/>
    </source>
</evidence>
<dbReference type="PANTHER" id="PTHR34220:SF7">
    <property type="entry name" value="SENSOR HISTIDINE KINASE YPDA"/>
    <property type="match status" value="1"/>
</dbReference>
<keyword evidence="1" id="KW-0812">Transmembrane</keyword>